<evidence type="ECO:0000256" key="11">
    <source>
        <dbReference type="ARBA" id="ARBA00023049"/>
    </source>
</evidence>
<evidence type="ECO:0000256" key="1">
    <source>
        <dbReference type="ARBA" id="ARBA00004606"/>
    </source>
</evidence>
<reference evidence="21" key="2">
    <citation type="journal article" date="2017" name="Sci. Adv.">
        <title>A tail of two voltages: Proteomic comparison of the three electric organs of the electric eel.</title>
        <authorList>
            <person name="Traeger L.L."/>
            <person name="Sabat G."/>
            <person name="Barrett-Wilt G.A."/>
            <person name="Wells G.B."/>
            <person name="Sussman M.R."/>
        </authorList>
    </citation>
    <scope>NUCLEOTIDE SEQUENCE [LARGE SCALE GENOMIC DNA]</scope>
</reference>
<evidence type="ECO:0000313" key="20">
    <source>
        <dbReference type="Ensembl" id="ENSEEEP00000038628.2"/>
    </source>
</evidence>
<evidence type="ECO:0000256" key="10">
    <source>
        <dbReference type="ARBA" id="ARBA00022989"/>
    </source>
</evidence>
<keyword evidence="8 14" id="KW-0862">Zinc</keyword>
<reference evidence="20" key="5">
    <citation type="submission" date="2025-09" db="UniProtKB">
        <authorList>
            <consortium name="Ensembl"/>
        </authorList>
    </citation>
    <scope>IDENTIFICATION</scope>
</reference>
<dbReference type="SUPFAM" id="SSF55486">
    <property type="entry name" value="Metalloproteases ('zincins'), catalytic domain"/>
    <property type="match status" value="1"/>
</dbReference>
<comment type="subcellular location">
    <subcellularLocation>
        <location evidence="1">Membrane</location>
        <topology evidence="1">Single-pass type II membrane protein</topology>
    </subcellularLocation>
</comment>
<evidence type="ECO:0000256" key="14">
    <source>
        <dbReference type="PIRSR" id="PIRSR634016-3"/>
    </source>
</evidence>
<dbReference type="Gene3D" id="1.25.50.20">
    <property type="match status" value="1"/>
</dbReference>
<reference evidence="20" key="4">
    <citation type="submission" date="2025-08" db="UniProtKB">
        <authorList>
            <consortium name="Ensembl"/>
        </authorList>
    </citation>
    <scope>IDENTIFICATION</scope>
</reference>
<feature type="domain" description="ERAP1-like C-terminal" evidence="18">
    <location>
        <begin position="589"/>
        <end position="809"/>
    </location>
</feature>
<dbReference type="Ensembl" id="ENSEEET00000039071.2">
    <property type="protein sequence ID" value="ENSEEEP00000038628.2"/>
    <property type="gene ID" value="ENSEEEG00000018322.2"/>
</dbReference>
<dbReference type="AlphaFoldDB" id="A0A4W4GQ49"/>
<proteinExistence type="inferred from homology"/>
<dbReference type="Gene3D" id="1.10.390.10">
    <property type="entry name" value="Neutral Protease Domain 2"/>
    <property type="match status" value="1"/>
</dbReference>
<evidence type="ECO:0000256" key="9">
    <source>
        <dbReference type="ARBA" id="ARBA00022968"/>
    </source>
</evidence>
<dbReference type="PANTHER" id="PTHR11533:SF271">
    <property type="entry name" value="AMINOPEPTIDASE"/>
    <property type="match status" value="1"/>
</dbReference>
<keyword evidence="7 16" id="KW-0378">Hydrolase</keyword>
<keyword evidence="10 16" id="KW-1133">Transmembrane helix</keyword>
<dbReference type="GO" id="GO:0042277">
    <property type="term" value="F:peptide binding"/>
    <property type="evidence" value="ECO:0007669"/>
    <property type="project" value="TreeGrafter"/>
</dbReference>
<keyword evidence="21" id="KW-1185">Reference proteome</keyword>
<reference evidence="20" key="3">
    <citation type="submission" date="2020-05" db="EMBL/GenBank/DDBJ databases">
        <title>Electrophorus electricus (electric eel) genome, fEleEle1, primary haplotype.</title>
        <authorList>
            <person name="Myers G."/>
            <person name="Meyer A."/>
            <person name="Fedrigo O."/>
            <person name="Formenti G."/>
            <person name="Rhie A."/>
            <person name="Tracey A."/>
            <person name="Sims Y."/>
            <person name="Jarvis E.D."/>
        </authorList>
    </citation>
    <scope>NUCLEOTIDE SEQUENCE [LARGE SCALE GENOMIC DNA]</scope>
</reference>
<feature type="binding site" evidence="14">
    <location>
        <position position="360"/>
    </location>
    <ligand>
        <name>Zn(2+)</name>
        <dbReference type="ChEBI" id="CHEBI:29105"/>
        <note>catalytic</note>
    </ligand>
</feature>
<keyword evidence="9" id="KW-0735">Signal-anchor</keyword>
<dbReference type="GO" id="GO:0005737">
    <property type="term" value="C:cytoplasm"/>
    <property type="evidence" value="ECO:0007669"/>
    <property type="project" value="TreeGrafter"/>
</dbReference>
<evidence type="ECO:0000256" key="15">
    <source>
        <dbReference type="PIRSR" id="PIRSR634016-4"/>
    </source>
</evidence>
<dbReference type="Gene3D" id="2.60.40.1730">
    <property type="entry name" value="tricorn interacting facor f3 domain"/>
    <property type="match status" value="1"/>
</dbReference>
<gene>
    <name evidence="20" type="primary">ANPEP</name>
</gene>
<comment type="cofactor">
    <cofactor evidence="14 16">
        <name>Zn(2+)</name>
        <dbReference type="ChEBI" id="CHEBI:29105"/>
    </cofactor>
    <text evidence="14 16">Binds 1 zinc ion per subunit.</text>
</comment>
<evidence type="ECO:0000256" key="3">
    <source>
        <dbReference type="ARBA" id="ARBA00022438"/>
    </source>
</evidence>
<comment type="similarity">
    <text evidence="2 16">Belongs to the peptidase M1 family.</text>
</comment>
<keyword evidence="13" id="KW-0325">Glycoprotein</keyword>
<feature type="domain" description="Peptidase M1 membrane alanine aminopeptidase" evidence="17">
    <location>
        <begin position="285"/>
        <end position="503"/>
    </location>
</feature>
<keyword evidence="12 16" id="KW-0472">Membrane</keyword>
<dbReference type="InterPro" id="IPR027268">
    <property type="entry name" value="Peptidase_M4/M1_CTD_sf"/>
</dbReference>
<keyword evidence="6 14" id="KW-0479">Metal-binding</keyword>
<keyword evidence="3 16" id="KW-0031">Aminopeptidase</keyword>
<evidence type="ECO:0000259" key="18">
    <source>
        <dbReference type="Pfam" id="PF11838"/>
    </source>
</evidence>
<dbReference type="InterPro" id="IPR001930">
    <property type="entry name" value="Peptidase_M1"/>
</dbReference>
<keyword evidence="5 16" id="KW-0812">Transmembrane</keyword>
<organism evidence="20 21">
    <name type="scientific">Electrophorus electricus</name>
    <name type="common">Electric eel</name>
    <name type="synonym">Gymnotus electricus</name>
    <dbReference type="NCBI Taxonomy" id="8005"/>
    <lineage>
        <taxon>Eukaryota</taxon>
        <taxon>Metazoa</taxon>
        <taxon>Chordata</taxon>
        <taxon>Craniata</taxon>
        <taxon>Vertebrata</taxon>
        <taxon>Euteleostomi</taxon>
        <taxon>Actinopterygii</taxon>
        <taxon>Neopterygii</taxon>
        <taxon>Teleostei</taxon>
        <taxon>Ostariophysi</taxon>
        <taxon>Gymnotiformes</taxon>
        <taxon>Gymnotoidei</taxon>
        <taxon>Gymnotidae</taxon>
        <taxon>Electrophorus</taxon>
    </lineage>
</organism>
<evidence type="ECO:0000256" key="16">
    <source>
        <dbReference type="RuleBase" id="RU364040"/>
    </source>
</evidence>
<dbReference type="CDD" id="cd09601">
    <property type="entry name" value="M1_APN-Q_like"/>
    <property type="match status" value="1"/>
</dbReference>
<dbReference type="SUPFAM" id="SSF63737">
    <property type="entry name" value="Leukotriene A4 hydrolase N-terminal domain"/>
    <property type="match status" value="1"/>
</dbReference>
<evidence type="ECO:0000256" key="6">
    <source>
        <dbReference type="ARBA" id="ARBA00022723"/>
    </source>
</evidence>
<evidence type="ECO:0000256" key="7">
    <source>
        <dbReference type="ARBA" id="ARBA00022801"/>
    </source>
</evidence>
<keyword evidence="11 16" id="KW-0482">Metalloprotease</keyword>
<feature type="domain" description="Aminopeptidase N-like N-terminal" evidence="19">
    <location>
        <begin position="54"/>
        <end position="248"/>
    </location>
</feature>
<protein>
    <recommendedName>
        <fullName evidence="16">Aminopeptidase</fullName>
        <ecNumber evidence="16">3.4.11.-</ecNumber>
    </recommendedName>
</protein>
<feature type="binding site" evidence="14">
    <location>
        <position position="379"/>
    </location>
    <ligand>
        <name>Zn(2+)</name>
        <dbReference type="ChEBI" id="CHEBI:29105"/>
        <note>catalytic</note>
    </ligand>
</feature>
<evidence type="ECO:0000256" key="5">
    <source>
        <dbReference type="ARBA" id="ARBA00022692"/>
    </source>
</evidence>
<sequence length="811" mass="91771">MRKGCFSTMCVLCTVVATVSVATLIGIWIFQLLPSIDPPAVLWDSYRLPTALLPDTYHVSLWPRLRPSPAGIYVFTGNSTVVFRCVRETDLILIHSYKLNLTAEPTLTALSGTPAPIIHSTWMQDTTQYLVMQLNSKLTAGESYVLRTEFVGKLGNDLEGFYRTAYKEGGVIRTVVASKMHPIHTRKTFPCFDEPAMKAVFHITLHHDRGTVALSNSMEIRDKVDTVVDGTPVTITRFKPTEYMSPYLLSMFVSDYTNVQSREDTLQVRVWAPPGAVSQGLCACALSLTGRLLHLLQDYYNVTYPLPKLDQVTLPDVHYGGTENWGLITYREKRLFYEPRISSNRDKQSTATLIAHDLGHMWFGNLVTLSWWNEVWLSEGLALYMSYLSADYTEPNWNLKDLIVLNDIHRVFAVDALASSHPLSSKEEDIMKPEQISELFDTISYSKVGLRGSAHAQFTSTYLQTFAYKNTVVSDLWDHLQRAVDANGTVRLPRPVREIMDRWVLQMGFPLVTINTRTGVVTQQHFLLEPDAKEEYNQGFSFSAPLCDVFVELKMTCWCSPYVSQHIALSPPSHAGLNSCVESLMFPDSCRAGIIPVALALNTTVFLSKETSYIPWESALMNLDSFYHTFDQTDVCGNMKKYFKKQATPLFEHFKAITPGWMRVPAGHTDQFDRLNAFRVGCTAEVDACLNLTVSWFSQWMEEPAQNPVDPNLRSTVYCSAIAAGGAKEWEFAWRMFQNTSVATEAERLMSALACTRDTQRLESFLSFTLNPVKIRKHEATSVIVQVARNKAGRALAWNFVRQNWKYIFTE</sequence>
<dbReference type="GO" id="GO:0005886">
    <property type="term" value="C:plasma membrane"/>
    <property type="evidence" value="ECO:0007669"/>
    <property type="project" value="TreeGrafter"/>
</dbReference>
<dbReference type="FunFam" id="1.10.390.10:FF:000013">
    <property type="entry name" value="Aminopeptidase N"/>
    <property type="match status" value="1"/>
</dbReference>
<dbReference type="GO" id="GO:0070006">
    <property type="term" value="F:metalloaminopeptidase activity"/>
    <property type="evidence" value="ECO:0007669"/>
    <property type="project" value="TreeGrafter"/>
</dbReference>
<dbReference type="GeneTree" id="ENSGT00940000154876"/>
<dbReference type="FunFam" id="1.25.50.20:FF:000012">
    <property type="entry name" value="Aminopeptidase N"/>
    <property type="match status" value="1"/>
</dbReference>
<evidence type="ECO:0000256" key="12">
    <source>
        <dbReference type="ARBA" id="ARBA00023136"/>
    </source>
</evidence>
<dbReference type="PANTHER" id="PTHR11533">
    <property type="entry name" value="PROTEASE M1 ZINC METALLOPROTEASE"/>
    <property type="match status" value="1"/>
</dbReference>
<dbReference type="Pfam" id="PF17900">
    <property type="entry name" value="Peptidase_M1_N"/>
    <property type="match status" value="1"/>
</dbReference>
<name>A0A4W4GQ49_ELEEL</name>
<dbReference type="GO" id="GO:0043171">
    <property type="term" value="P:peptide catabolic process"/>
    <property type="evidence" value="ECO:0007669"/>
    <property type="project" value="TreeGrafter"/>
</dbReference>
<dbReference type="InterPro" id="IPR024571">
    <property type="entry name" value="ERAP1-like_C_dom"/>
</dbReference>
<evidence type="ECO:0000256" key="2">
    <source>
        <dbReference type="ARBA" id="ARBA00010136"/>
    </source>
</evidence>
<dbReference type="PRINTS" id="PR00756">
    <property type="entry name" value="ALADIPTASE"/>
</dbReference>
<feature type="site" description="Transition state stabilizer" evidence="15">
    <location>
        <position position="445"/>
    </location>
</feature>
<dbReference type="GO" id="GO:0005615">
    <property type="term" value="C:extracellular space"/>
    <property type="evidence" value="ECO:0007669"/>
    <property type="project" value="TreeGrafter"/>
</dbReference>
<dbReference type="InterPro" id="IPR034016">
    <property type="entry name" value="M1_APN-typ"/>
</dbReference>
<evidence type="ECO:0000256" key="4">
    <source>
        <dbReference type="ARBA" id="ARBA00022670"/>
    </source>
</evidence>
<evidence type="ECO:0000256" key="8">
    <source>
        <dbReference type="ARBA" id="ARBA00022833"/>
    </source>
</evidence>
<dbReference type="Proteomes" id="UP000314983">
    <property type="component" value="Chromosome 12"/>
</dbReference>
<dbReference type="InterPro" id="IPR050344">
    <property type="entry name" value="Peptidase_M1_aminopeptidases"/>
</dbReference>
<dbReference type="InterPro" id="IPR045357">
    <property type="entry name" value="Aminopeptidase_N-like_N"/>
</dbReference>
<evidence type="ECO:0000313" key="21">
    <source>
        <dbReference type="Proteomes" id="UP000314983"/>
    </source>
</evidence>
<dbReference type="EC" id="3.4.11.-" evidence="16"/>
<dbReference type="GO" id="GO:0008270">
    <property type="term" value="F:zinc ion binding"/>
    <property type="evidence" value="ECO:0007669"/>
    <property type="project" value="UniProtKB-UniRule"/>
</dbReference>
<dbReference type="Pfam" id="PF01433">
    <property type="entry name" value="Peptidase_M1"/>
    <property type="match status" value="1"/>
</dbReference>
<feature type="transmembrane region" description="Helical" evidence="16">
    <location>
        <begin position="9"/>
        <end position="30"/>
    </location>
</feature>
<dbReference type="InterPro" id="IPR042097">
    <property type="entry name" value="Aminopeptidase_N-like_N_sf"/>
</dbReference>
<dbReference type="Pfam" id="PF11838">
    <property type="entry name" value="ERAP1_C"/>
    <property type="match status" value="1"/>
</dbReference>
<evidence type="ECO:0000259" key="19">
    <source>
        <dbReference type="Pfam" id="PF17900"/>
    </source>
</evidence>
<dbReference type="GO" id="GO:0006508">
    <property type="term" value="P:proteolysis"/>
    <property type="evidence" value="ECO:0007669"/>
    <property type="project" value="UniProtKB-KW"/>
</dbReference>
<dbReference type="FunFam" id="2.60.40.1730:FF:000001">
    <property type="entry name" value="Leucyl-cystinyl aminopeptidase"/>
    <property type="match status" value="1"/>
</dbReference>
<keyword evidence="4 16" id="KW-0645">Protease</keyword>
<evidence type="ECO:0000259" key="17">
    <source>
        <dbReference type="Pfam" id="PF01433"/>
    </source>
</evidence>
<reference evidence="21" key="1">
    <citation type="journal article" date="2014" name="Science">
        <title>Nonhuman genetics. Genomic basis for the convergent evolution of electric organs.</title>
        <authorList>
            <person name="Gallant J.R."/>
            <person name="Traeger L.L."/>
            <person name="Volkening J.D."/>
            <person name="Moffett H."/>
            <person name="Chen P.H."/>
            <person name="Novina C.D."/>
            <person name="Phillips G.N.Jr."/>
            <person name="Anand R."/>
            <person name="Wells G.B."/>
            <person name="Pinch M."/>
            <person name="Guth R."/>
            <person name="Unguez G.A."/>
            <person name="Albert J.S."/>
            <person name="Zakon H.H."/>
            <person name="Samanta M.P."/>
            <person name="Sussman M.R."/>
        </authorList>
    </citation>
    <scope>NUCLEOTIDE SEQUENCE [LARGE SCALE GENOMIC DNA]</scope>
</reference>
<feature type="binding site" evidence="14">
    <location>
        <position position="356"/>
    </location>
    <ligand>
        <name>Zn(2+)</name>
        <dbReference type="ChEBI" id="CHEBI:29105"/>
        <note>catalytic</note>
    </ligand>
</feature>
<dbReference type="InterPro" id="IPR014782">
    <property type="entry name" value="Peptidase_M1_dom"/>
</dbReference>
<accession>A0A4W4GQ49</accession>
<evidence type="ECO:0000256" key="13">
    <source>
        <dbReference type="ARBA" id="ARBA00023180"/>
    </source>
</evidence>